<proteinExistence type="predicted"/>
<protein>
    <submittedName>
        <fullName evidence="1">Uncharacterized protein</fullName>
    </submittedName>
</protein>
<evidence type="ECO:0000313" key="2">
    <source>
        <dbReference type="Proteomes" id="UP000193920"/>
    </source>
</evidence>
<dbReference type="Pfam" id="PF12784">
    <property type="entry name" value="PDDEXK_2"/>
    <property type="match status" value="1"/>
</dbReference>
<dbReference type="AlphaFoldDB" id="A0A1Y2FT84"/>
<keyword evidence="2" id="KW-1185">Reference proteome</keyword>
<reference evidence="1 2" key="1">
    <citation type="submission" date="2016-08" db="EMBL/GenBank/DDBJ databases">
        <title>A Parts List for Fungal Cellulosomes Revealed by Comparative Genomics.</title>
        <authorList>
            <consortium name="DOE Joint Genome Institute"/>
            <person name="Haitjema C.H."/>
            <person name="Gilmore S.P."/>
            <person name="Henske J.K."/>
            <person name="Solomon K.V."/>
            <person name="De Groot R."/>
            <person name="Kuo A."/>
            <person name="Mondo S.J."/>
            <person name="Salamov A.A."/>
            <person name="Labutti K."/>
            <person name="Zhao Z."/>
            <person name="Chiniquy J."/>
            <person name="Barry K."/>
            <person name="Brewer H.M."/>
            <person name="Purvine S.O."/>
            <person name="Wright A.T."/>
            <person name="Boxma B."/>
            <person name="Van Alen T."/>
            <person name="Hackstein J.H."/>
            <person name="Baker S.E."/>
            <person name="Grigoriev I.V."/>
            <person name="O'Malley M.A."/>
        </authorList>
    </citation>
    <scope>NUCLEOTIDE SEQUENCE [LARGE SCALE GENOMIC DNA]</scope>
    <source>
        <strain evidence="1 2">G1</strain>
    </source>
</reference>
<organism evidence="1 2">
    <name type="scientific">Neocallimastix californiae</name>
    <dbReference type="NCBI Taxonomy" id="1754190"/>
    <lineage>
        <taxon>Eukaryota</taxon>
        <taxon>Fungi</taxon>
        <taxon>Fungi incertae sedis</taxon>
        <taxon>Chytridiomycota</taxon>
        <taxon>Chytridiomycota incertae sedis</taxon>
        <taxon>Neocallimastigomycetes</taxon>
        <taxon>Neocallimastigales</taxon>
        <taxon>Neocallimastigaceae</taxon>
        <taxon>Neocallimastix</taxon>
    </lineage>
</organism>
<dbReference type="EMBL" id="MCOG01000003">
    <property type="protein sequence ID" value="ORY85915.1"/>
    <property type="molecule type" value="Genomic_DNA"/>
</dbReference>
<accession>A0A1Y2FT84</accession>
<comment type="caution">
    <text evidence="1">The sequence shown here is derived from an EMBL/GenBank/DDBJ whole genome shotgun (WGS) entry which is preliminary data.</text>
</comment>
<sequence>MTKSLLNSILKLKGKKKISRILYLSPILPLSDDELNCVIDIECTNKEKDIFIVELRMCYSASILRKEFLCKYCELFNKLNKDGILNSSVKKVIMINILDDIYFSNNETKCSFHDFNLSNDNDRNIILSMFQIVHIELPKFNPKAYYRNKMLKLWLTFLTTINGGMDHNRDIPNELLINNTTFEAINICKNLSKKEIEEYKIFWSYHKHAISSL</sequence>
<gene>
    <name evidence="1" type="ORF">LY90DRAFT_499029</name>
</gene>
<dbReference type="Proteomes" id="UP000193920">
    <property type="component" value="Unassembled WGS sequence"/>
</dbReference>
<evidence type="ECO:0000313" key="1">
    <source>
        <dbReference type="EMBL" id="ORY85915.1"/>
    </source>
</evidence>
<name>A0A1Y2FT84_9FUNG</name>